<evidence type="ECO:0008006" key="3">
    <source>
        <dbReference type="Google" id="ProtNLM"/>
    </source>
</evidence>
<accession>B4VQZ6</accession>
<name>B4VQZ6_9CYAN</name>
<proteinExistence type="predicted"/>
<keyword evidence="2" id="KW-1185">Reference proteome</keyword>
<protein>
    <recommendedName>
        <fullName evidence="3">Toxin-antitoxin system, antitoxin component, Xre family protein</fullName>
    </recommendedName>
</protein>
<dbReference type="RefSeq" id="WP_006100819.1">
    <property type="nucleotide sequence ID" value="NZ_DS989848.1"/>
</dbReference>
<dbReference type="OrthoDB" id="6371923at2"/>
<dbReference type="Proteomes" id="UP000003835">
    <property type="component" value="Unassembled WGS sequence"/>
</dbReference>
<sequence length="73" mass="8457">MNNTVVLNSFEQTLIKKIRDLPPGKVEEVADFVDFLLGRSEQHQTMVREAAKLSENTFMKVWDNPDDAEYDQL</sequence>
<evidence type="ECO:0000313" key="1">
    <source>
        <dbReference type="EMBL" id="EDX75679.1"/>
    </source>
</evidence>
<dbReference type="HOGENOM" id="CLU_2698260_0_0_3"/>
<reference evidence="1 2" key="1">
    <citation type="submission" date="2008-07" db="EMBL/GenBank/DDBJ databases">
        <authorList>
            <person name="Tandeau de Marsac N."/>
            <person name="Ferriera S."/>
            <person name="Johnson J."/>
            <person name="Kravitz S."/>
            <person name="Beeson K."/>
            <person name="Sutton G."/>
            <person name="Rogers Y.-H."/>
            <person name="Friedman R."/>
            <person name="Frazier M."/>
            <person name="Venter J.C."/>
        </authorList>
    </citation>
    <scope>NUCLEOTIDE SEQUENCE [LARGE SCALE GENOMIC DNA]</scope>
    <source>
        <strain evidence="1 2">PCC 7420</strain>
    </source>
</reference>
<dbReference type="AlphaFoldDB" id="B4VQZ6"/>
<evidence type="ECO:0000313" key="2">
    <source>
        <dbReference type="Proteomes" id="UP000003835"/>
    </source>
</evidence>
<organism evidence="1 2">
    <name type="scientific">Coleofasciculus chthonoplastes PCC 7420</name>
    <dbReference type="NCBI Taxonomy" id="118168"/>
    <lineage>
        <taxon>Bacteria</taxon>
        <taxon>Bacillati</taxon>
        <taxon>Cyanobacteriota</taxon>
        <taxon>Cyanophyceae</taxon>
        <taxon>Coleofasciculales</taxon>
        <taxon>Coleofasciculaceae</taxon>
        <taxon>Coleofasciculus</taxon>
    </lineage>
</organism>
<dbReference type="STRING" id="118168.MC7420_6334"/>
<dbReference type="eggNOG" id="ENOG5033A1D">
    <property type="taxonomic scope" value="Bacteria"/>
</dbReference>
<gene>
    <name evidence="1" type="ORF">MC7420_6334</name>
</gene>
<dbReference type="EMBL" id="DS989848">
    <property type="protein sequence ID" value="EDX75679.1"/>
    <property type="molecule type" value="Genomic_DNA"/>
</dbReference>